<feature type="signal peptide" evidence="1">
    <location>
        <begin position="1"/>
        <end position="24"/>
    </location>
</feature>
<evidence type="ECO:0000313" key="2">
    <source>
        <dbReference type="EMBL" id="CAK0847075.1"/>
    </source>
</evidence>
<name>A0ABN9TN19_9DINO</name>
<dbReference type="Proteomes" id="UP001189429">
    <property type="component" value="Unassembled WGS sequence"/>
</dbReference>
<keyword evidence="1" id="KW-0732">Signal</keyword>
<evidence type="ECO:0000313" key="3">
    <source>
        <dbReference type="Proteomes" id="UP001189429"/>
    </source>
</evidence>
<gene>
    <name evidence="2" type="ORF">PCOR1329_LOCUS40389</name>
</gene>
<evidence type="ECO:0000256" key="1">
    <source>
        <dbReference type="SAM" id="SignalP"/>
    </source>
</evidence>
<keyword evidence="3" id="KW-1185">Reference proteome</keyword>
<reference evidence="2" key="1">
    <citation type="submission" date="2023-10" db="EMBL/GenBank/DDBJ databases">
        <authorList>
            <person name="Chen Y."/>
            <person name="Shah S."/>
            <person name="Dougan E. K."/>
            <person name="Thang M."/>
            <person name="Chan C."/>
        </authorList>
    </citation>
    <scope>NUCLEOTIDE SEQUENCE [LARGE SCALE GENOMIC DNA]</scope>
</reference>
<dbReference type="EMBL" id="CAUYUJ010014870">
    <property type="protein sequence ID" value="CAK0847075.1"/>
    <property type="molecule type" value="Genomic_DNA"/>
</dbReference>
<organism evidence="2 3">
    <name type="scientific">Prorocentrum cordatum</name>
    <dbReference type="NCBI Taxonomy" id="2364126"/>
    <lineage>
        <taxon>Eukaryota</taxon>
        <taxon>Sar</taxon>
        <taxon>Alveolata</taxon>
        <taxon>Dinophyceae</taxon>
        <taxon>Prorocentrales</taxon>
        <taxon>Prorocentraceae</taxon>
        <taxon>Prorocentrum</taxon>
    </lineage>
</organism>
<proteinExistence type="predicted"/>
<sequence length="121" mass="13311">MSNNLDAYAIFIALVLSFIPKLDPLSSTFANVEAEVCATLLPGPAEWISHCFLKTLKAAHFPKEVLDIMWSSVAARARAAQFEDSADGGFCVLQRAARLRQAMSQPGDDALTQAWFDYTQE</sequence>
<comment type="caution">
    <text evidence="2">The sequence shown here is derived from an EMBL/GenBank/DDBJ whole genome shotgun (WGS) entry which is preliminary data.</text>
</comment>
<accession>A0ABN9TN19</accession>
<protein>
    <submittedName>
        <fullName evidence="2">Uncharacterized protein</fullName>
    </submittedName>
</protein>
<feature type="chain" id="PRO_5045513342" evidence="1">
    <location>
        <begin position="25"/>
        <end position="121"/>
    </location>
</feature>